<dbReference type="InterPro" id="IPR016181">
    <property type="entry name" value="Acyl_CoA_acyltransferase"/>
</dbReference>
<evidence type="ECO:0000256" key="1">
    <source>
        <dbReference type="ARBA" id="ARBA00022679"/>
    </source>
</evidence>
<gene>
    <name evidence="4" type="ORF">FB390_3888</name>
</gene>
<comment type="caution">
    <text evidence="4">The sequence shown here is derived from an EMBL/GenBank/DDBJ whole genome shotgun (WGS) entry which is preliminary data.</text>
</comment>
<dbReference type="CDD" id="cd04301">
    <property type="entry name" value="NAT_SF"/>
    <property type="match status" value="1"/>
</dbReference>
<name>A0A543FEA6_9NOCA</name>
<dbReference type="AlphaFoldDB" id="A0A543FEA6"/>
<dbReference type="EMBL" id="VFPG01000001">
    <property type="protein sequence ID" value="TQM32210.1"/>
    <property type="molecule type" value="Genomic_DNA"/>
</dbReference>
<feature type="domain" description="N-acetyltransferase" evidence="3">
    <location>
        <begin position="1"/>
        <end position="146"/>
    </location>
</feature>
<dbReference type="OrthoDB" id="4549080at2"/>
<sequence length="159" mass="17685">MIIEPLRQRAIPEVIALMELGMPYITARTYSDYWLYANLFSSTCPVATVDGRIAGALVAFRSQDEPADVYAQDLMVHPDFRRRGVTRALMEHLRATAETMGCRRIYLTSMPGNHAAHRTWEALGFRNVPGDRTVDGVSVVSDFKGPGKARAVFELPLTG</sequence>
<dbReference type="InterPro" id="IPR050832">
    <property type="entry name" value="Bact_Acetyltransf"/>
</dbReference>
<dbReference type="GO" id="GO:0016747">
    <property type="term" value="F:acyltransferase activity, transferring groups other than amino-acyl groups"/>
    <property type="evidence" value="ECO:0007669"/>
    <property type="project" value="InterPro"/>
</dbReference>
<dbReference type="Gene3D" id="3.40.630.30">
    <property type="match status" value="1"/>
</dbReference>
<dbReference type="PANTHER" id="PTHR43877">
    <property type="entry name" value="AMINOALKYLPHOSPHONATE N-ACETYLTRANSFERASE-RELATED-RELATED"/>
    <property type="match status" value="1"/>
</dbReference>
<accession>A0A543FEA6</accession>
<dbReference type="RefSeq" id="WP_141810157.1">
    <property type="nucleotide sequence ID" value="NZ_VFPG01000001.1"/>
</dbReference>
<evidence type="ECO:0000313" key="5">
    <source>
        <dbReference type="Proteomes" id="UP000316331"/>
    </source>
</evidence>
<proteinExistence type="predicted"/>
<protein>
    <submittedName>
        <fullName evidence="4">Acetyltransferase (GNAT) family protein</fullName>
    </submittedName>
</protein>
<dbReference type="InterPro" id="IPR000182">
    <property type="entry name" value="GNAT_dom"/>
</dbReference>
<keyword evidence="5" id="KW-1185">Reference proteome</keyword>
<dbReference type="PROSITE" id="PS51186">
    <property type="entry name" value="GNAT"/>
    <property type="match status" value="1"/>
</dbReference>
<dbReference type="Proteomes" id="UP000316331">
    <property type="component" value="Unassembled WGS sequence"/>
</dbReference>
<keyword evidence="2" id="KW-0012">Acyltransferase</keyword>
<organism evidence="4 5">
    <name type="scientific">Nocardia bhagyanarayanae</name>
    <dbReference type="NCBI Taxonomy" id="1215925"/>
    <lineage>
        <taxon>Bacteria</taxon>
        <taxon>Bacillati</taxon>
        <taxon>Actinomycetota</taxon>
        <taxon>Actinomycetes</taxon>
        <taxon>Mycobacteriales</taxon>
        <taxon>Nocardiaceae</taxon>
        <taxon>Nocardia</taxon>
    </lineage>
</organism>
<reference evidence="4 5" key="1">
    <citation type="submission" date="2019-06" db="EMBL/GenBank/DDBJ databases">
        <title>Sequencing the genomes of 1000 actinobacteria strains.</title>
        <authorList>
            <person name="Klenk H.-P."/>
        </authorList>
    </citation>
    <scope>NUCLEOTIDE SEQUENCE [LARGE SCALE GENOMIC DNA]</scope>
    <source>
        <strain evidence="4 5">DSM 103495</strain>
    </source>
</reference>
<evidence type="ECO:0000313" key="4">
    <source>
        <dbReference type="EMBL" id="TQM32210.1"/>
    </source>
</evidence>
<evidence type="ECO:0000259" key="3">
    <source>
        <dbReference type="PROSITE" id="PS51186"/>
    </source>
</evidence>
<dbReference type="Pfam" id="PF00583">
    <property type="entry name" value="Acetyltransf_1"/>
    <property type="match status" value="1"/>
</dbReference>
<evidence type="ECO:0000256" key="2">
    <source>
        <dbReference type="ARBA" id="ARBA00023315"/>
    </source>
</evidence>
<keyword evidence="1 4" id="KW-0808">Transferase</keyword>
<dbReference type="SUPFAM" id="SSF55729">
    <property type="entry name" value="Acyl-CoA N-acyltransferases (Nat)"/>
    <property type="match status" value="1"/>
</dbReference>